<dbReference type="PANTHER" id="PTHR42899">
    <property type="entry name" value="SPERMATOGENESIS-ASSOCIATED PROTEIN 20"/>
    <property type="match status" value="1"/>
</dbReference>
<organism evidence="1">
    <name type="scientific">marine metagenome</name>
    <dbReference type="NCBI Taxonomy" id="408172"/>
    <lineage>
        <taxon>unclassified sequences</taxon>
        <taxon>metagenomes</taxon>
        <taxon>ecological metagenomes</taxon>
    </lineage>
</organism>
<sequence>EHLSALTSLESEEDDGERIKPKSEALVGLLEAQFDWELGGFGNPIKFPQPFALELLLQIYKNEADSKALEMVEHSLLSMYSGGIYDHVGGGFHRYSTDRAWIVPHFEKMLYDNALLSRLYIHAYQATGKSIYRSIALDIYEYVLRDMTSNKGLFYSAEDADTNGEEGSYYTWEEDELISVVGLKGHERLRNDFNVTERGNFEGRNILHPDMKLKRRFSEGDMLALDLTIGSSRRKELLEARSLRTQPIKDDKAVLSWNALMVQSLADGFLATGQIELKEAAIQNIKTCLKIKNEFGELFRSYRENKCSGSAYLEDYASIVMACIKVHEITLDQKWLVEASALAEIMLKMFWDDQSPIPFDVKADDPFLPMRPRNIFDNAVPSGLSQALEAILVLSTLTADAKYKDIIILTLKKTHDVAVSSPLSFSNLLRIAVNSTSPSVEIMLSVPNYGSSGAFLEALGSVYLPNRVLLGLLQDRNATEDSKTFDSPISEGRIGEFGDVSTAYVCRDYSCQLPVHSPSKLLSQLREI</sequence>
<evidence type="ECO:0000313" key="1">
    <source>
        <dbReference type="EMBL" id="SVA61929.1"/>
    </source>
</evidence>
<dbReference type="GO" id="GO:0005975">
    <property type="term" value="P:carbohydrate metabolic process"/>
    <property type="evidence" value="ECO:0007669"/>
    <property type="project" value="InterPro"/>
</dbReference>
<dbReference type="PANTHER" id="PTHR42899:SF1">
    <property type="entry name" value="SPERMATOGENESIS-ASSOCIATED PROTEIN 20"/>
    <property type="match status" value="1"/>
</dbReference>
<protein>
    <recommendedName>
        <fullName evidence="2">DUF255 domain-containing protein</fullName>
    </recommendedName>
</protein>
<dbReference type="EMBL" id="UINC01014533">
    <property type="protein sequence ID" value="SVA61929.1"/>
    <property type="molecule type" value="Genomic_DNA"/>
</dbReference>
<evidence type="ECO:0008006" key="2">
    <source>
        <dbReference type="Google" id="ProtNLM"/>
    </source>
</evidence>
<dbReference type="Gene3D" id="1.50.10.20">
    <property type="match status" value="1"/>
</dbReference>
<dbReference type="InterPro" id="IPR008928">
    <property type="entry name" value="6-hairpin_glycosidase_sf"/>
</dbReference>
<accession>A0A381XB00</accession>
<dbReference type="SUPFAM" id="SSF48208">
    <property type="entry name" value="Six-hairpin glycosidases"/>
    <property type="match status" value="1"/>
</dbReference>
<proteinExistence type="predicted"/>
<dbReference type="InterPro" id="IPR024705">
    <property type="entry name" value="Ssp411"/>
</dbReference>
<reference evidence="1" key="1">
    <citation type="submission" date="2018-05" db="EMBL/GenBank/DDBJ databases">
        <authorList>
            <person name="Lanie J.A."/>
            <person name="Ng W.-L."/>
            <person name="Kazmierczak K.M."/>
            <person name="Andrzejewski T.M."/>
            <person name="Davidsen T.M."/>
            <person name="Wayne K.J."/>
            <person name="Tettelin H."/>
            <person name="Glass J.I."/>
            <person name="Rusch D."/>
            <person name="Podicherti R."/>
            <person name="Tsui H.-C.T."/>
            <person name="Winkler M.E."/>
        </authorList>
    </citation>
    <scope>NUCLEOTIDE SEQUENCE</scope>
</reference>
<gene>
    <name evidence="1" type="ORF">METZ01_LOCUS114783</name>
</gene>
<dbReference type="AlphaFoldDB" id="A0A381XB00"/>
<name>A0A381XB00_9ZZZZ</name>
<feature type="non-terminal residue" evidence="1">
    <location>
        <position position="1"/>
    </location>
</feature>